<dbReference type="InterPro" id="IPR049174">
    <property type="entry name" value="Beta-AFase-like"/>
</dbReference>
<dbReference type="PANTHER" id="PTHR43465">
    <property type="entry name" value="DUF1680 DOMAIN PROTEIN (AFU_ORTHOLOGUE AFUA_1G08910)"/>
    <property type="match status" value="1"/>
</dbReference>
<evidence type="ECO:0000259" key="1">
    <source>
        <dbReference type="Pfam" id="PF07944"/>
    </source>
</evidence>
<dbReference type="PANTHER" id="PTHR43465:SF2">
    <property type="entry name" value="DUF1680 DOMAIN PROTEIN (AFU_ORTHOLOGUE AFUA_1G08910)"/>
    <property type="match status" value="1"/>
</dbReference>
<name>B9KC34_THENN</name>
<evidence type="ECO:0000313" key="5">
    <source>
        <dbReference type="Proteomes" id="UP000000445"/>
    </source>
</evidence>
<dbReference type="SUPFAM" id="SSF48208">
    <property type="entry name" value="Six-hairpin glycosidases"/>
    <property type="match status" value="1"/>
</dbReference>
<feature type="domain" description="Non-reducing end beta-L-arabinofuranosidase-like GH127 middle" evidence="2">
    <location>
        <begin position="412"/>
        <end position="506"/>
    </location>
</feature>
<dbReference type="GO" id="GO:0005975">
    <property type="term" value="P:carbohydrate metabolic process"/>
    <property type="evidence" value="ECO:0007669"/>
    <property type="project" value="InterPro"/>
</dbReference>
<feature type="domain" description="Non-reducing end beta-L-arabinofuranosidase-like GH127 catalytic" evidence="1">
    <location>
        <begin position="24"/>
        <end position="401"/>
    </location>
</feature>
<evidence type="ECO:0000259" key="2">
    <source>
        <dbReference type="Pfam" id="PF20736"/>
    </source>
</evidence>
<dbReference type="InterPro" id="IPR008928">
    <property type="entry name" value="6-hairpin_glycosidase_sf"/>
</dbReference>
<protein>
    <recommendedName>
        <fullName evidence="6">Glycoside hydrolase family 127 protein</fullName>
    </recommendedName>
</protein>
<feature type="domain" description="Non-reducing end beta-L-arabinofuranosidase-like GH127 C-terminal" evidence="3">
    <location>
        <begin position="508"/>
        <end position="620"/>
    </location>
</feature>
<dbReference type="InterPro" id="IPR049049">
    <property type="entry name" value="Beta-AFase-like_GH127_C"/>
</dbReference>
<dbReference type="Pfam" id="PF20737">
    <property type="entry name" value="Glyco_hydro127C"/>
    <property type="match status" value="1"/>
</dbReference>
<dbReference type="Pfam" id="PF07944">
    <property type="entry name" value="Beta-AFase-like_GH127_cat"/>
    <property type="match status" value="1"/>
</dbReference>
<evidence type="ECO:0008006" key="6">
    <source>
        <dbReference type="Google" id="ProtNLM"/>
    </source>
</evidence>
<dbReference type="InterPro" id="IPR012878">
    <property type="entry name" value="Beta-AFase-like_GH127_cat"/>
</dbReference>
<accession>B9KC34</accession>
<dbReference type="STRING" id="309803.CTN_0404"/>
<dbReference type="Proteomes" id="UP000000445">
    <property type="component" value="Chromosome"/>
</dbReference>
<dbReference type="KEGG" id="tna:CTN_0404"/>
<gene>
    <name evidence="4" type="ordered locus">CTN_0404</name>
</gene>
<proteinExistence type="predicted"/>
<dbReference type="InterPro" id="IPR049046">
    <property type="entry name" value="Beta-AFase-like_GH127_middle"/>
</dbReference>
<organism evidence="4 5">
    <name type="scientific">Thermotoga neapolitana (strain ATCC 49049 / DSM 4359 / NBRC 107923 / NS-E)</name>
    <dbReference type="NCBI Taxonomy" id="309803"/>
    <lineage>
        <taxon>Bacteria</taxon>
        <taxon>Thermotogati</taxon>
        <taxon>Thermotogota</taxon>
        <taxon>Thermotogae</taxon>
        <taxon>Thermotogales</taxon>
        <taxon>Thermotogaceae</taxon>
        <taxon>Thermotoga</taxon>
    </lineage>
</organism>
<sequence length="623" mass="71067">MFMSRIVNVSRSPYAKLKTVPVGSVKVKGFMGKYFETLVNVTLPTQYDLLESTGRLDNFRIASGKMEGSYKTFFPFDDTDVYKWSEAVSFALANRELPELEKILDSVIEEVKAAQDEDGYLGTYLSGERKKERWTNLAWNHELYNAGHLIQAAVAHRRVTGKDSLFNVAKRFADHIYNTFGPGKKEGAPGHPEVEMALVELYRETGEKKYLDLARYFIYARGKGLASVPRNPGPEYFIDHKPFVELEEITGHAVRALYLCAGATDLYLETGDEKIWQALNRLWENFVTKKMYITGGAGSRHDWESFGEEYELPNRRSYAESCASIANFMWNFRMLLATGDGKFADVMEQVLYNGLLSGISLDGKHYFYFNPLEDSGRTRRQKWFDCACCPPNLARFIASFPGYMYTTSNDGVQVHLYEKSTAKVSFKGSTVKIEQETDYPWSGEIVLSIETEIEEPFSIYLRIPTWADDFSIRVDGETLDLEPQNGYVKLNRNWKGGHRIELSLPMRVELVESHPFVRDNLGKVAVKRGPVIYCAEQVDNPNFHVWTLGVGSEDLEEERAKILDRDAVFLRGTGKALVTSDWEGALYRKISEPKEKVAKFTLVPYHMWANRQPGAMVVWLLKS</sequence>
<keyword evidence="5" id="KW-1185">Reference proteome</keyword>
<dbReference type="AlphaFoldDB" id="B9KC34"/>
<evidence type="ECO:0000313" key="4">
    <source>
        <dbReference type="EMBL" id="ACM22580.1"/>
    </source>
</evidence>
<dbReference type="EMBL" id="CP000916">
    <property type="protein sequence ID" value="ACM22580.1"/>
    <property type="molecule type" value="Genomic_DNA"/>
</dbReference>
<dbReference type="eggNOG" id="COG3533">
    <property type="taxonomic scope" value="Bacteria"/>
</dbReference>
<dbReference type="HOGENOM" id="CLU_013148_1_0_0"/>
<evidence type="ECO:0000259" key="3">
    <source>
        <dbReference type="Pfam" id="PF20737"/>
    </source>
</evidence>
<dbReference type="Pfam" id="PF20736">
    <property type="entry name" value="Glyco_hydro127M"/>
    <property type="match status" value="1"/>
</dbReference>
<reference evidence="4 5" key="1">
    <citation type="journal article" date="2009" name="Biosci. Biotechnol. Biochem.">
        <title>WeGAS: a web-based microbial genome annotation system.</title>
        <authorList>
            <person name="Lee D."/>
            <person name="Seo H."/>
            <person name="Park C."/>
            <person name="Park K."/>
        </authorList>
    </citation>
    <scope>NUCLEOTIDE SEQUENCE [LARGE SCALE GENOMIC DNA]</scope>
    <source>
        <strain evidence="5">ATCC 49049 / DSM 4359 / NBRC 107923 / NS-E</strain>
    </source>
</reference>